<keyword evidence="2" id="KW-1185">Reference proteome</keyword>
<evidence type="ECO:0000313" key="1">
    <source>
        <dbReference type="EMBL" id="SDL14769.1"/>
    </source>
</evidence>
<accession>A0ABY0QLC3</accession>
<organism evidence="1 2">
    <name type="scientific">Clostridium cochlearium</name>
    <dbReference type="NCBI Taxonomy" id="1494"/>
    <lineage>
        <taxon>Bacteria</taxon>
        <taxon>Bacillati</taxon>
        <taxon>Bacillota</taxon>
        <taxon>Clostridia</taxon>
        <taxon>Eubacteriales</taxon>
        <taxon>Clostridiaceae</taxon>
        <taxon>Clostridium</taxon>
    </lineage>
</organism>
<sequence length="42" mass="5034">MTKNRKKWTLLIYGNGNNEIEPEIYSNFSTLTNLKDINKRKF</sequence>
<reference evidence="1 2" key="1">
    <citation type="submission" date="2016-10" db="EMBL/GenBank/DDBJ databases">
        <authorList>
            <person name="Varghese N."/>
            <person name="Submissions S."/>
        </authorList>
    </citation>
    <scope>NUCLEOTIDE SEQUENCE [LARGE SCALE GENOMIC DNA]</scope>
    <source>
        <strain evidence="1 2">NLAE-zl-C224</strain>
    </source>
</reference>
<dbReference type="RefSeq" id="WP_278337314.1">
    <property type="nucleotide sequence ID" value="NZ_CP173238.1"/>
</dbReference>
<comment type="caution">
    <text evidence="1">The sequence shown here is derived from an EMBL/GenBank/DDBJ whole genome shotgun (WGS) entry which is preliminary data.</text>
</comment>
<evidence type="ECO:0000313" key="2">
    <source>
        <dbReference type="Proteomes" id="UP000198811"/>
    </source>
</evidence>
<proteinExistence type="predicted"/>
<dbReference type="EMBL" id="FNGL01000009">
    <property type="protein sequence ID" value="SDL14769.1"/>
    <property type="molecule type" value="Genomic_DNA"/>
</dbReference>
<dbReference type="Proteomes" id="UP000198811">
    <property type="component" value="Unassembled WGS sequence"/>
</dbReference>
<protein>
    <submittedName>
        <fullName evidence="1">Uncharacterized protein</fullName>
    </submittedName>
</protein>
<name>A0ABY0QLC3_CLOCO</name>
<gene>
    <name evidence="1" type="ORF">SAMN05216497_10922</name>
</gene>